<dbReference type="AlphaFoldDB" id="A0A8J7C006"/>
<keyword evidence="1" id="KW-0812">Transmembrane</keyword>
<sequence>MSNDLNSYLPTPTKQKFAATFGVVRPINATELYIISLFGSMLGGVVTLTLLIKTKEKEIFC</sequence>
<dbReference type="EMBL" id="JACXAE010000134">
    <property type="protein sequence ID" value="MBD2778862.1"/>
    <property type="molecule type" value="Genomic_DNA"/>
</dbReference>
<comment type="caution">
    <text evidence="2">The sequence shown here is derived from an EMBL/GenBank/DDBJ whole genome shotgun (WGS) entry which is preliminary data.</text>
</comment>
<dbReference type="Proteomes" id="UP000629098">
    <property type="component" value="Unassembled WGS sequence"/>
</dbReference>
<protein>
    <submittedName>
        <fullName evidence="2">Uncharacterized protein</fullName>
    </submittedName>
</protein>
<accession>A0A8J7C006</accession>
<feature type="transmembrane region" description="Helical" evidence="1">
    <location>
        <begin position="32"/>
        <end position="52"/>
    </location>
</feature>
<evidence type="ECO:0000313" key="3">
    <source>
        <dbReference type="Proteomes" id="UP000629098"/>
    </source>
</evidence>
<proteinExistence type="predicted"/>
<evidence type="ECO:0000256" key="1">
    <source>
        <dbReference type="SAM" id="Phobius"/>
    </source>
</evidence>
<organism evidence="2 3">
    <name type="scientific">Iningainema tapete BLCC-T55</name>
    <dbReference type="NCBI Taxonomy" id="2748662"/>
    <lineage>
        <taxon>Bacteria</taxon>
        <taxon>Bacillati</taxon>
        <taxon>Cyanobacteriota</taxon>
        <taxon>Cyanophyceae</taxon>
        <taxon>Nostocales</taxon>
        <taxon>Scytonemataceae</taxon>
        <taxon>Iningainema tapete</taxon>
    </lineage>
</organism>
<gene>
    <name evidence="2" type="ORF">ICL16_44170</name>
</gene>
<keyword evidence="1" id="KW-1133">Transmembrane helix</keyword>
<reference evidence="2" key="1">
    <citation type="submission" date="2020-09" db="EMBL/GenBank/DDBJ databases">
        <title>Iningainema tapete sp. nov. (Scytonemataceae, Cyanobacteria) from greenhouses in central Florida (USA) produces two types of nodularin with biosynthetic potential for microcystin-LR and anabaenopeptins.</title>
        <authorList>
            <person name="Berthold D.E."/>
            <person name="Lefler F.W."/>
            <person name="Huang I.-S."/>
            <person name="Abdulla H."/>
            <person name="Zimba P.V."/>
            <person name="Laughinghouse H.D. IV."/>
        </authorList>
    </citation>
    <scope>NUCLEOTIDE SEQUENCE</scope>
    <source>
        <strain evidence="2">BLCCT55</strain>
    </source>
</reference>
<keyword evidence="1" id="KW-0472">Membrane</keyword>
<dbReference type="RefSeq" id="WP_190839286.1">
    <property type="nucleotide sequence ID" value="NZ_CAWPPI010000134.1"/>
</dbReference>
<keyword evidence="3" id="KW-1185">Reference proteome</keyword>
<evidence type="ECO:0000313" key="2">
    <source>
        <dbReference type="EMBL" id="MBD2778862.1"/>
    </source>
</evidence>
<name>A0A8J7C006_9CYAN</name>